<comment type="catalytic activity">
    <reaction evidence="1">
        <text>3-hydroxy-2-methylpropanoyl-CoA + H2O = 3-hydroxy-2-methylpropanoate + CoA + H(+)</text>
        <dbReference type="Rhea" id="RHEA:20888"/>
        <dbReference type="ChEBI" id="CHEBI:11805"/>
        <dbReference type="ChEBI" id="CHEBI:15377"/>
        <dbReference type="ChEBI" id="CHEBI:15378"/>
        <dbReference type="ChEBI" id="CHEBI:57287"/>
        <dbReference type="ChEBI" id="CHEBI:57340"/>
        <dbReference type="EC" id="3.1.2.4"/>
    </reaction>
</comment>
<dbReference type="FunFam" id="3.90.226.10:FF:000026">
    <property type="entry name" value="3-hydroxyisobutyryl-CoA hydrolase, mitochondrial"/>
    <property type="match status" value="1"/>
</dbReference>
<organism evidence="8 9">
    <name type="scientific">Geotrichum candidum</name>
    <name type="common">Oospora lactis</name>
    <name type="synonym">Dipodascus geotrichum</name>
    <dbReference type="NCBI Taxonomy" id="1173061"/>
    <lineage>
        <taxon>Eukaryota</taxon>
        <taxon>Fungi</taxon>
        <taxon>Dikarya</taxon>
        <taxon>Ascomycota</taxon>
        <taxon>Saccharomycotina</taxon>
        <taxon>Dipodascomycetes</taxon>
        <taxon>Dipodascales</taxon>
        <taxon>Dipodascaceae</taxon>
        <taxon>Geotrichum</taxon>
    </lineage>
</organism>
<evidence type="ECO:0000256" key="5">
    <source>
        <dbReference type="ARBA" id="ARBA00023128"/>
    </source>
</evidence>
<dbReference type="EMBL" id="CCBN010000002">
    <property type="protein sequence ID" value="CDO51874.1"/>
    <property type="molecule type" value="Genomic_DNA"/>
</dbReference>
<dbReference type="Pfam" id="PF16113">
    <property type="entry name" value="ECH_2"/>
    <property type="match status" value="1"/>
</dbReference>
<evidence type="ECO:0000256" key="1">
    <source>
        <dbReference type="ARBA" id="ARBA00001709"/>
    </source>
</evidence>
<gene>
    <name evidence="8" type="ORF">BN980_GECA02s02331g</name>
</gene>
<reference evidence="8" key="1">
    <citation type="submission" date="2014-03" db="EMBL/GenBank/DDBJ databases">
        <authorList>
            <person name="Casaregola S."/>
        </authorList>
    </citation>
    <scope>NUCLEOTIDE SEQUENCE [LARGE SCALE GENOMIC DNA]</scope>
    <source>
        <strain evidence="8">CLIB 918</strain>
    </source>
</reference>
<keyword evidence="5" id="KW-0496">Mitochondrion</keyword>
<accession>A0A0J9X434</accession>
<evidence type="ECO:0000256" key="3">
    <source>
        <dbReference type="ARBA" id="ARBA00011915"/>
    </source>
</evidence>
<dbReference type="PROSITE" id="PS00166">
    <property type="entry name" value="ENOYL_COA_HYDRATASE"/>
    <property type="match status" value="1"/>
</dbReference>
<feature type="domain" description="Enoyl-CoA hydratase/isomerase" evidence="7">
    <location>
        <begin position="49"/>
        <end position="390"/>
    </location>
</feature>
<keyword evidence="4 8" id="KW-0378">Hydrolase</keyword>
<dbReference type="STRING" id="1173061.A0A0J9X434"/>
<dbReference type="CDD" id="cd06558">
    <property type="entry name" value="crotonase-like"/>
    <property type="match status" value="1"/>
</dbReference>
<dbReference type="InterPro" id="IPR032259">
    <property type="entry name" value="HIBYL-CoA-H"/>
</dbReference>
<protein>
    <recommendedName>
        <fullName evidence="3">3-hydroxyisobutyryl-CoA hydrolase</fullName>
        <ecNumber evidence="3">3.1.2.4</ecNumber>
    </recommendedName>
    <alternativeName>
        <fullName evidence="6">3-hydroxyisobutyryl-coenzyme A hydrolase</fullName>
    </alternativeName>
</protein>
<dbReference type="InterPro" id="IPR018376">
    <property type="entry name" value="Enoyl-CoA_hyd/isom_CS"/>
</dbReference>
<evidence type="ECO:0000259" key="7">
    <source>
        <dbReference type="Pfam" id="PF16113"/>
    </source>
</evidence>
<evidence type="ECO:0000313" key="8">
    <source>
        <dbReference type="EMBL" id="CDO51874.1"/>
    </source>
</evidence>
<keyword evidence="9" id="KW-1185">Reference proteome</keyword>
<dbReference type="GO" id="GO:0005739">
    <property type="term" value="C:mitochondrion"/>
    <property type="evidence" value="ECO:0007669"/>
    <property type="project" value="UniProtKB-SubCell"/>
</dbReference>
<dbReference type="PANTHER" id="PTHR43176:SF3">
    <property type="entry name" value="3-HYDROXYISOBUTYRYL-COA HYDROLASE, MITOCHONDRIAL"/>
    <property type="match status" value="1"/>
</dbReference>
<name>A0A0J9X434_GEOCN</name>
<dbReference type="Proteomes" id="UP000242525">
    <property type="component" value="Unassembled WGS sequence"/>
</dbReference>
<dbReference type="Gene3D" id="3.90.226.10">
    <property type="entry name" value="2-enoyl-CoA Hydratase, Chain A, domain 1"/>
    <property type="match status" value="1"/>
</dbReference>
<evidence type="ECO:0000256" key="2">
    <source>
        <dbReference type="ARBA" id="ARBA00004173"/>
    </source>
</evidence>
<dbReference type="SUPFAM" id="SSF52096">
    <property type="entry name" value="ClpP/crotonase"/>
    <property type="match status" value="1"/>
</dbReference>
<evidence type="ECO:0000256" key="4">
    <source>
        <dbReference type="ARBA" id="ARBA00022801"/>
    </source>
</evidence>
<proteinExistence type="predicted"/>
<sequence length="483" mass="52700">MFANRAALMKSSKPFLTSTRLNRSMYPALARAYSSAAEDDVLFSSNRAVRTIQLNRPQKLNSLNTSMVDKITPRLIEWARSDLTRTVVIKGTGNKAFCAGGDVAALAKAISDNAETGPAVASKFFKDEYTLNHLIATYTKPYVALLNGITMGGGVGLSVHAPFRVATEKTLFAMPETDIGFFPDVGGSFFLPRLDGQIGTYLALTSDRLKGYDVVAAGIATHYVPEAVLPELEARLAEIISDNKIIPTDPFNLVNNVLEEFATDAPEGYEFSLSGKKREAIDSIFGQESVGDIISALEADGSEWALKTKDTILARSPVSVKVTFDALKRGKDLTITDALSKEYQLAKKFMSGGDFVEGVTAKLVNKPPTAPKWNPATLGEVTASSVSEFLNSADAADALKPVTEDNFVDYPHKFGLPTEKDIEDYITGNDGSDREFKVTKEEVLDHFQYLTRSKLGVTRKIEEVLARKTTPDATDSTLLDWKY</sequence>
<dbReference type="PANTHER" id="PTHR43176">
    <property type="entry name" value="3-HYDROXYISOBUTYRYL-COA HYDROLASE-RELATED"/>
    <property type="match status" value="1"/>
</dbReference>
<dbReference type="AlphaFoldDB" id="A0A0J9X434"/>
<dbReference type="InterPro" id="IPR045004">
    <property type="entry name" value="ECH_dom"/>
</dbReference>
<dbReference type="OrthoDB" id="1737613at2759"/>
<comment type="subcellular location">
    <subcellularLocation>
        <location evidence="2">Mitochondrion</location>
    </subcellularLocation>
</comment>
<evidence type="ECO:0000313" key="9">
    <source>
        <dbReference type="Proteomes" id="UP000242525"/>
    </source>
</evidence>
<evidence type="ECO:0000256" key="6">
    <source>
        <dbReference type="ARBA" id="ARBA00031181"/>
    </source>
</evidence>
<dbReference type="EC" id="3.1.2.4" evidence="3"/>
<comment type="caution">
    <text evidence="8">The sequence shown here is derived from an EMBL/GenBank/DDBJ whole genome shotgun (WGS) entry which is preliminary data.</text>
</comment>
<dbReference type="GO" id="GO:0003860">
    <property type="term" value="F:3-hydroxyisobutyryl-CoA hydrolase activity"/>
    <property type="evidence" value="ECO:0007669"/>
    <property type="project" value="UniProtKB-EC"/>
</dbReference>
<dbReference type="InterPro" id="IPR029045">
    <property type="entry name" value="ClpP/crotonase-like_dom_sf"/>
</dbReference>
<dbReference type="NCBIfam" id="NF004127">
    <property type="entry name" value="PRK05617.1"/>
    <property type="match status" value="1"/>
</dbReference>
<dbReference type="GO" id="GO:0006574">
    <property type="term" value="P:L-valine catabolic process"/>
    <property type="evidence" value="ECO:0007669"/>
    <property type="project" value="TreeGrafter"/>
</dbReference>